<evidence type="ECO:0000313" key="5">
    <source>
        <dbReference type="Proteomes" id="UP000489600"/>
    </source>
</evidence>
<evidence type="ECO:0000256" key="3">
    <source>
        <dbReference type="SAM" id="SignalP"/>
    </source>
</evidence>
<evidence type="ECO:0000256" key="2">
    <source>
        <dbReference type="SAM" id="Phobius"/>
    </source>
</evidence>
<feature type="signal peptide" evidence="3">
    <location>
        <begin position="1"/>
        <end position="24"/>
    </location>
</feature>
<keyword evidence="3" id="KW-0732">Signal</keyword>
<gene>
    <name evidence="4" type="ORF">ANE_LOCUS772</name>
</gene>
<keyword evidence="2" id="KW-0812">Transmembrane</keyword>
<organism evidence="4 5">
    <name type="scientific">Arabis nemorensis</name>
    <dbReference type="NCBI Taxonomy" id="586526"/>
    <lineage>
        <taxon>Eukaryota</taxon>
        <taxon>Viridiplantae</taxon>
        <taxon>Streptophyta</taxon>
        <taxon>Embryophyta</taxon>
        <taxon>Tracheophyta</taxon>
        <taxon>Spermatophyta</taxon>
        <taxon>Magnoliopsida</taxon>
        <taxon>eudicotyledons</taxon>
        <taxon>Gunneridae</taxon>
        <taxon>Pentapetalae</taxon>
        <taxon>rosids</taxon>
        <taxon>malvids</taxon>
        <taxon>Brassicales</taxon>
        <taxon>Brassicaceae</taxon>
        <taxon>Arabideae</taxon>
        <taxon>Arabis</taxon>
    </lineage>
</organism>
<keyword evidence="5" id="KW-1185">Reference proteome</keyword>
<dbReference type="AlphaFoldDB" id="A0A565ALP8"/>
<comment type="caution">
    <text evidence="4">The sequence shown here is derived from an EMBL/GenBank/DDBJ whole genome shotgun (WGS) entry which is preliminary data.</text>
</comment>
<dbReference type="Proteomes" id="UP000489600">
    <property type="component" value="Unassembled WGS sequence"/>
</dbReference>
<keyword evidence="2" id="KW-0472">Membrane</keyword>
<reference evidence="4" key="1">
    <citation type="submission" date="2019-07" db="EMBL/GenBank/DDBJ databases">
        <authorList>
            <person name="Dittberner H."/>
        </authorList>
    </citation>
    <scope>NUCLEOTIDE SEQUENCE [LARGE SCALE GENOMIC DNA]</scope>
</reference>
<protein>
    <submittedName>
        <fullName evidence="4">Uncharacterized protein</fullName>
    </submittedName>
</protein>
<name>A0A565ALP8_9BRAS</name>
<evidence type="ECO:0000256" key="1">
    <source>
        <dbReference type="SAM" id="MobiDB-lite"/>
    </source>
</evidence>
<keyword evidence="2" id="KW-1133">Transmembrane helix</keyword>
<feature type="chain" id="PRO_5022193011" evidence="3">
    <location>
        <begin position="25"/>
        <end position="146"/>
    </location>
</feature>
<dbReference type="EMBL" id="CABITT030000001">
    <property type="protein sequence ID" value="VVA90327.1"/>
    <property type="molecule type" value="Genomic_DNA"/>
</dbReference>
<feature type="region of interest" description="Disordered" evidence="1">
    <location>
        <begin position="127"/>
        <end position="146"/>
    </location>
</feature>
<accession>A0A565ALP8</accession>
<proteinExistence type="predicted"/>
<evidence type="ECO:0000313" key="4">
    <source>
        <dbReference type="EMBL" id="VVA90327.1"/>
    </source>
</evidence>
<feature type="transmembrane region" description="Helical" evidence="2">
    <location>
        <begin position="92"/>
        <end position="116"/>
    </location>
</feature>
<sequence length="146" mass="15755">MASINLLLIIILVLVSHHLTSGYALSTINTASKQDDESYVMATSDNVANLAKARNLQALGADSKVIMIKAVAKLKSSRRRKSHIVETLDVPALVGIIIAAVMVTIVIIGLTISCYLRLKTKKAQSIEQEKINGSSETQSSKTENHV</sequence>